<comment type="caution">
    <text evidence="1">The sequence shown here is derived from an EMBL/GenBank/DDBJ whole genome shotgun (WGS) entry which is preliminary data.</text>
</comment>
<protein>
    <submittedName>
        <fullName evidence="1">Uncharacterized protein</fullName>
    </submittedName>
</protein>
<dbReference type="EMBL" id="LLXZ01000157">
    <property type="protein sequence ID" value="KRR02440.1"/>
    <property type="molecule type" value="Genomic_DNA"/>
</dbReference>
<organism evidence="1 2">
    <name type="scientific">Bradyrhizobium jicamae</name>
    <dbReference type="NCBI Taxonomy" id="280332"/>
    <lineage>
        <taxon>Bacteria</taxon>
        <taxon>Pseudomonadati</taxon>
        <taxon>Pseudomonadota</taxon>
        <taxon>Alphaproteobacteria</taxon>
        <taxon>Hyphomicrobiales</taxon>
        <taxon>Nitrobacteraceae</taxon>
        <taxon>Bradyrhizobium</taxon>
    </lineage>
</organism>
<dbReference type="AlphaFoldDB" id="A0A0R3L3D5"/>
<gene>
    <name evidence="1" type="ORF">CQ12_37720</name>
</gene>
<sequence>MAESKQPSQEHYARHYPVVMQCAGLTEGDGFERVFDRAIRTIFGSYWIAHDQVTIAGINEAFEQYAKGQAIVREALRSLGPILGEIKFAAKLQEAPESGRLGLAAAHFSLRSRVSNRIAPNRDLDAVMDELERGINFLKDNPDVLARLLGRHLGDYRKDNEVALVIEPALGLLEKIGFRPSRKLTRKAFFNALFELIGIDKKRRPDRRSIDVIAGARRVRS</sequence>
<proteinExistence type="predicted"/>
<keyword evidence="2" id="KW-1185">Reference proteome</keyword>
<reference evidence="1 2" key="1">
    <citation type="submission" date="2014-03" db="EMBL/GenBank/DDBJ databases">
        <title>Bradyrhizobium valentinum sp. nov., isolated from effective nodules of Lupinus mariae-josephae, a lupine endemic of basic-lime soils in Eastern Spain.</title>
        <authorList>
            <person name="Duran D."/>
            <person name="Rey L."/>
            <person name="Navarro A."/>
            <person name="Busquets A."/>
            <person name="Imperial J."/>
            <person name="Ruiz-Argueso T."/>
        </authorList>
    </citation>
    <scope>NUCLEOTIDE SEQUENCE [LARGE SCALE GENOMIC DNA]</scope>
    <source>
        <strain evidence="1 2">PAC68</strain>
    </source>
</reference>
<evidence type="ECO:0000313" key="1">
    <source>
        <dbReference type="EMBL" id="KRR02440.1"/>
    </source>
</evidence>
<accession>A0A0R3L3D5</accession>
<dbReference type="Proteomes" id="UP000050863">
    <property type="component" value="Unassembled WGS sequence"/>
</dbReference>
<name>A0A0R3L3D5_9BRAD</name>
<dbReference type="RefSeq" id="WP_157088503.1">
    <property type="nucleotide sequence ID" value="NZ_LLXZ01000157.1"/>
</dbReference>
<evidence type="ECO:0000313" key="2">
    <source>
        <dbReference type="Proteomes" id="UP000050863"/>
    </source>
</evidence>